<sequence length="321" mass="33811">MSAPGYPATLSRARGPAPLFALLAAAVLAGCASAPPEAPAPAAPAAPPPAPQVELPPQPTAYELRQRERATALAREGRLADAALVWETLATIRPGVAAYRERLAEVNRQIELGVTERVQRAEQEAARGRLDAAMQQYLAALALQPDNGRVADALRSIERERNKRSFLGKLSRNTLTRAAMADAEVASAAPAGDAPVDAAASNVTEHAALLAGQGEWDEAIRLLEQRLKQQRRDDAARVLLADVYFQKAESLLPRQRAAAIALIERSARLDPKHPRAAQRLRELRPAPAVAPAVAAPAPAAAPGLTPAAATLVAPAASAPKR</sequence>
<evidence type="ECO:0000313" key="4">
    <source>
        <dbReference type="Proteomes" id="UP000037660"/>
    </source>
</evidence>
<dbReference type="SUPFAM" id="SSF48452">
    <property type="entry name" value="TPR-like"/>
    <property type="match status" value="1"/>
</dbReference>
<dbReference type="OrthoDB" id="9150566at2"/>
<dbReference type="AlphaFoldDB" id="A0A0K8P2N5"/>
<gene>
    <name evidence="3" type="ORF">ISF6_2718</name>
</gene>
<dbReference type="Gene3D" id="1.25.40.10">
    <property type="entry name" value="Tetratricopeptide repeat domain"/>
    <property type="match status" value="2"/>
</dbReference>
<protein>
    <recommendedName>
        <fullName evidence="5">Tetratricopeptide repeat protein</fullName>
    </recommendedName>
</protein>
<feature type="chain" id="PRO_5005513645" description="Tetratricopeptide repeat protein" evidence="2">
    <location>
        <begin position="35"/>
        <end position="321"/>
    </location>
</feature>
<reference evidence="3 4" key="2">
    <citation type="journal article" date="2016" name="Science">
        <title>A bacterium that degrades and assimilates poly(ethylene terephthalate).</title>
        <authorList>
            <person name="Yoshida S."/>
            <person name="Hiraga K."/>
            <person name="Takehana T."/>
            <person name="Taniguchi I."/>
            <person name="Yamaji H."/>
            <person name="Maeda Y."/>
            <person name="Toyohara K."/>
            <person name="Miyamoto K."/>
            <person name="Kimura Y."/>
            <person name="Oda K."/>
        </authorList>
    </citation>
    <scope>NUCLEOTIDE SEQUENCE [LARGE SCALE GENOMIC DNA]</scope>
    <source>
        <strain evidence="4">NBRC 110686 / TISTR 2288 / 201-F6</strain>
    </source>
</reference>
<dbReference type="EMBL" id="BBYR01000039">
    <property type="protein sequence ID" value="GAP36878.1"/>
    <property type="molecule type" value="Genomic_DNA"/>
</dbReference>
<dbReference type="Proteomes" id="UP000037660">
    <property type="component" value="Unassembled WGS sequence"/>
</dbReference>
<feature type="signal peptide" evidence="2">
    <location>
        <begin position="1"/>
        <end position="34"/>
    </location>
</feature>
<organism evidence="3 4">
    <name type="scientific">Piscinibacter sakaiensis</name>
    <name type="common">Ideonella sakaiensis</name>
    <dbReference type="NCBI Taxonomy" id="1547922"/>
    <lineage>
        <taxon>Bacteria</taxon>
        <taxon>Pseudomonadati</taxon>
        <taxon>Pseudomonadota</taxon>
        <taxon>Betaproteobacteria</taxon>
        <taxon>Burkholderiales</taxon>
        <taxon>Sphaerotilaceae</taxon>
        <taxon>Piscinibacter</taxon>
    </lineage>
</organism>
<feature type="region of interest" description="Disordered" evidence="1">
    <location>
        <begin position="34"/>
        <end position="57"/>
    </location>
</feature>
<dbReference type="RefSeq" id="WP_054020835.1">
    <property type="nucleotide sequence ID" value="NZ_BBYR01000039.1"/>
</dbReference>
<dbReference type="InterPro" id="IPR011990">
    <property type="entry name" value="TPR-like_helical_dom_sf"/>
</dbReference>
<keyword evidence="2" id="KW-0732">Signal</keyword>
<evidence type="ECO:0000313" key="3">
    <source>
        <dbReference type="EMBL" id="GAP36878.1"/>
    </source>
</evidence>
<keyword evidence="4" id="KW-1185">Reference proteome</keyword>
<name>A0A0K8P2N5_PISS1</name>
<evidence type="ECO:0000256" key="1">
    <source>
        <dbReference type="SAM" id="MobiDB-lite"/>
    </source>
</evidence>
<dbReference type="STRING" id="1547922.ISF6_2718"/>
<accession>A0A0K8P2N5</accession>
<reference evidence="4" key="1">
    <citation type="submission" date="2015-07" db="EMBL/GenBank/DDBJ databases">
        <title>Discovery of a poly(ethylene terephthalate assimilation.</title>
        <authorList>
            <person name="Yoshida S."/>
            <person name="Hiraga K."/>
            <person name="Takehana T."/>
            <person name="Taniguchi I."/>
            <person name="Yamaji H."/>
            <person name="Maeda Y."/>
            <person name="Toyohara K."/>
            <person name="Miyamoto K."/>
            <person name="Kimura Y."/>
            <person name="Oda K."/>
        </authorList>
    </citation>
    <scope>NUCLEOTIDE SEQUENCE [LARGE SCALE GENOMIC DNA]</scope>
    <source>
        <strain evidence="4">NBRC 110686 / TISTR 2288 / 201-F6</strain>
    </source>
</reference>
<feature type="compositionally biased region" description="Pro residues" evidence="1">
    <location>
        <begin position="36"/>
        <end position="57"/>
    </location>
</feature>
<evidence type="ECO:0000256" key="2">
    <source>
        <dbReference type="SAM" id="SignalP"/>
    </source>
</evidence>
<evidence type="ECO:0008006" key="5">
    <source>
        <dbReference type="Google" id="ProtNLM"/>
    </source>
</evidence>
<comment type="caution">
    <text evidence="3">The sequence shown here is derived from an EMBL/GenBank/DDBJ whole genome shotgun (WGS) entry which is preliminary data.</text>
</comment>
<proteinExistence type="predicted"/>